<dbReference type="Proteomes" id="UP000222531">
    <property type="component" value="Unassembled WGS sequence"/>
</dbReference>
<comment type="caution">
    <text evidence="3">The sequence shown here is derived from an EMBL/GenBank/DDBJ whole genome shotgun (WGS) entry which is preliminary data.</text>
</comment>
<evidence type="ECO:0000256" key="1">
    <source>
        <dbReference type="SAM" id="MobiDB-lite"/>
    </source>
</evidence>
<feature type="transmembrane region" description="Helical" evidence="2">
    <location>
        <begin position="6"/>
        <end position="27"/>
    </location>
</feature>
<feature type="region of interest" description="Disordered" evidence="1">
    <location>
        <begin position="64"/>
        <end position="122"/>
    </location>
</feature>
<dbReference type="OrthoDB" id="4247268at2"/>
<keyword evidence="2" id="KW-0472">Membrane</keyword>
<evidence type="ECO:0000313" key="4">
    <source>
        <dbReference type="Proteomes" id="UP000222531"/>
    </source>
</evidence>
<keyword evidence="2" id="KW-1133">Transmembrane helix</keyword>
<feature type="compositionally biased region" description="Pro residues" evidence="1">
    <location>
        <begin position="68"/>
        <end position="110"/>
    </location>
</feature>
<evidence type="ECO:0000313" key="3">
    <source>
        <dbReference type="EMBL" id="PHQ48186.1"/>
    </source>
</evidence>
<keyword evidence="4" id="KW-1185">Reference proteome</keyword>
<organism evidence="3 4">
    <name type="scientific">Streptomyces cinnamoneus</name>
    <name type="common">Streptoverticillium cinnamoneum</name>
    <dbReference type="NCBI Taxonomy" id="53446"/>
    <lineage>
        <taxon>Bacteria</taxon>
        <taxon>Bacillati</taxon>
        <taxon>Actinomycetota</taxon>
        <taxon>Actinomycetes</taxon>
        <taxon>Kitasatosporales</taxon>
        <taxon>Streptomycetaceae</taxon>
        <taxon>Streptomyces</taxon>
        <taxon>Streptomyces cinnamoneus group</taxon>
    </lineage>
</organism>
<name>A0A2G1XAC6_STRCJ</name>
<reference evidence="3 4" key="1">
    <citation type="journal article" date="2017" name="Biochemistry">
        <title>Identification of the Biosynthetic Pathway for the Antibiotic Bicyclomycin.</title>
        <authorList>
            <person name="Patteson J."/>
            <person name="Cai W."/>
            <person name="Johnson R.A."/>
            <person name="Santa Maria K."/>
            <person name="Li B."/>
        </authorList>
    </citation>
    <scope>NUCLEOTIDE SEQUENCE [LARGE SCALE GENOMIC DNA]</scope>
    <source>
        <strain evidence="3 4">ATCC 21532</strain>
    </source>
</reference>
<accession>A0A2G1XAC6</accession>
<proteinExistence type="predicted"/>
<dbReference type="RefSeq" id="WP_099202704.1">
    <property type="nucleotide sequence ID" value="NZ_JBIRXA010000010.1"/>
</dbReference>
<keyword evidence="2" id="KW-0812">Transmembrane</keyword>
<dbReference type="AlphaFoldDB" id="A0A2G1XAC6"/>
<gene>
    <name evidence="3" type="ORF">BLA24_32710</name>
</gene>
<dbReference type="EMBL" id="NHZO01000168">
    <property type="protein sequence ID" value="PHQ48186.1"/>
    <property type="molecule type" value="Genomic_DNA"/>
</dbReference>
<sequence>MPTSASIILFVFGGLMVLISLLGSGFAVREISFPRISPLIRSTAALLGAGLVATSIVFLVTQEKKEPAPGPPTAGPVPDPARTSPPPVSVSPTAPAPPATAPPRPAPTGPPDDGTPTQALLTHVPSGLRSGCRAVDRSRYGASVTAVVECRLTGGVTAVYAQFTDVSGMNTRLGEIMSRETFTHSGCGASTPLNGRQRFVVGNNRSEGTLICFQGDDGDPHLIWSDESLAIMTEAQSAPVSYGDLLDWWRKSAGPVPATPDEAAQNAGGTT</sequence>
<feature type="transmembrane region" description="Helical" evidence="2">
    <location>
        <begin position="39"/>
        <end position="60"/>
    </location>
</feature>
<protein>
    <submittedName>
        <fullName evidence="3">Uncharacterized protein</fullName>
    </submittedName>
</protein>
<evidence type="ECO:0000256" key="2">
    <source>
        <dbReference type="SAM" id="Phobius"/>
    </source>
</evidence>